<proteinExistence type="inferred from homology"/>
<accession>A0A176TWZ6</accession>
<evidence type="ECO:0000313" key="6">
    <source>
        <dbReference type="EMBL" id="KGG84525.1"/>
    </source>
</evidence>
<dbReference type="Pfam" id="PF00126">
    <property type="entry name" value="HTH_1"/>
    <property type="match status" value="1"/>
</dbReference>
<dbReference type="EMBL" id="AWTP01000114">
    <property type="protein sequence ID" value="KGH10568.1"/>
    <property type="molecule type" value="Genomic_DNA"/>
</dbReference>
<evidence type="ECO:0000313" key="7">
    <source>
        <dbReference type="EMBL" id="KGH10568.1"/>
    </source>
</evidence>
<dbReference type="InterPro" id="IPR017685">
    <property type="entry name" value="ArgP"/>
</dbReference>
<dbReference type="InterPro" id="IPR005119">
    <property type="entry name" value="LysR_subst-bd"/>
</dbReference>
<dbReference type="PROSITE" id="PS50931">
    <property type="entry name" value="HTH_LYSR"/>
    <property type="match status" value="1"/>
</dbReference>
<dbReference type="GO" id="GO:0003700">
    <property type="term" value="F:DNA-binding transcription factor activity"/>
    <property type="evidence" value="ECO:0007669"/>
    <property type="project" value="InterPro"/>
</dbReference>
<dbReference type="InterPro" id="IPR036390">
    <property type="entry name" value="WH_DNA-bd_sf"/>
</dbReference>
<dbReference type="Gene3D" id="3.40.190.290">
    <property type="match status" value="1"/>
</dbReference>
<keyword evidence="3" id="KW-0238">DNA-binding</keyword>
<dbReference type="Gene3D" id="1.10.10.10">
    <property type="entry name" value="Winged helix-like DNA-binding domain superfamily/Winged helix DNA-binding domain"/>
    <property type="match status" value="1"/>
</dbReference>
<dbReference type="OrthoDB" id="3252676at2"/>
<dbReference type="InterPro" id="IPR036388">
    <property type="entry name" value="WH-like_DNA-bd_sf"/>
</dbReference>
<evidence type="ECO:0000313" key="8">
    <source>
        <dbReference type="Proteomes" id="UP000029549"/>
    </source>
</evidence>
<dbReference type="PANTHER" id="PTHR30579">
    <property type="entry name" value="TRANSCRIPTIONAL REGULATOR"/>
    <property type="match status" value="1"/>
</dbReference>
<dbReference type="SUPFAM" id="SSF46785">
    <property type="entry name" value="Winged helix' DNA-binding domain"/>
    <property type="match status" value="1"/>
</dbReference>
<dbReference type="SUPFAM" id="SSF53850">
    <property type="entry name" value="Periplasmic binding protein-like II"/>
    <property type="match status" value="1"/>
</dbReference>
<comment type="similarity">
    <text evidence="1">Belongs to the LysR transcriptional regulatory family.</text>
</comment>
<protein>
    <submittedName>
        <fullName evidence="7">LysR family transcriptional regulator</fullName>
    </submittedName>
</protein>
<dbReference type="NCBIfam" id="NF002964">
    <property type="entry name" value="PRK03635.1"/>
    <property type="match status" value="1"/>
</dbReference>
<dbReference type="Proteomes" id="UP000029549">
    <property type="component" value="Unassembled WGS sequence"/>
</dbReference>
<dbReference type="GO" id="GO:0003677">
    <property type="term" value="F:DNA binding"/>
    <property type="evidence" value="ECO:0007669"/>
    <property type="project" value="UniProtKB-KW"/>
</dbReference>
<dbReference type="PRINTS" id="PR00039">
    <property type="entry name" value="HTHLYSR"/>
</dbReference>
<feature type="domain" description="HTH lysR-type" evidence="5">
    <location>
        <begin position="4"/>
        <end position="60"/>
    </location>
</feature>
<reference evidence="8 9" key="1">
    <citation type="submission" date="2013-09" db="EMBL/GenBank/DDBJ databases">
        <title>High correlation between genotypes and phenotypes of environmental bacteria Comamonas testosteroni strains.</title>
        <authorList>
            <person name="Liu L."/>
            <person name="Zhu W."/>
            <person name="Xia X."/>
            <person name="Xu B."/>
            <person name="Luo M."/>
            <person name="Wang G."/>
        </authorList>
    </citation>
    <scope>NUCLEOTIDE SEQUENCE [LARGE SCALE GENOMIC DNA]</scope>
    <source>
        <strain evidence="7 8">DF2</strain>
        <strain evidence="6 9">JL14</strain>
    </source>
</reference>
<keyword evidence="8" id="KW-1185">Reference proteome</keyword>
<gene>
    <name evidence="6" type="ORF">P245_23360</name>
    <name evidence="7" type="ORF">P608_14825</name>
</gene>
<dbReference type="NCBIfam" id="NF009888">
    <property type="entry name" value="PRK13348.1"/>
    <property type="match status" value="1"/>
</dbReference>
<evidence type="ECO:0000256" key="2">
    <source>
        <dbReference type="ARBA" id="ARBA00023015"/>
    </source>
</evidence>
<evidence type="ECO:0000256" key="3">
    <source>
        <dbReference type="ARBA" id="ARBA00023125"/>
    </source>
</evidence>
<accession>A0A096H1G5</accession>
<dbReference type="InterPro" id="IPR050176">
    <property type="entry name" value="LTTR"/>
</dbReference>
<dbReference type="RefSeq" id="WP_034351228.1">
    <property type="nucleotide sequence ID" value="NZ_AWOS01000001.1"/>
</dbReference>
<evidence type="ECO:0000313" key="9">
    <source>
        <dbReference type="Proteomes" id="UP000029567"/>
    </source>
</evidence>
<keyword evidence="2" id="KW-0805">Transcription regulation</keyword>
<evidence type="ECO:0000256" key="4">
    <source>
        <dbReference type="ARBA" id="ARBA00023163"/>
    </source>
</evidence>
<keyword evidence="4" id="KW-0804">Transcription</keyword>
<name>A0A096H1G5_9BURK</name>
<dbReference type="InterPro" id="IPR000847">
    <property type="entry name" value="LysR_HTH_N"/>
</dbReference>
<dbReference type="NCBIfam" id="TIGR03298">
    <property type="entry name" value="argP"/>
    <property type="match status" value="1"/>
</dbReference>
<dbReference type="Pfam" id="PF03466">
    <property type="entry name" value="LysR_substrate"/>
    <property type="match status" value="1"/>
</dbReference>
<sequence>MSSWDPVALECLAAIVEEGGFERAAQRLHITQSAVSQRLRALEAQVGSVLVERTRPVKPTSAGRLLLKHAKQLRLLRADLAHELQELAPQTGQSLAGEIVSIAINADSIATWAMTALDELVKSGLPLEVVVDDQDFTQELLRSGQVMGCVTTLSQAMRGCTVQPLGAMRYVAVASSEFAQQRLPQGLTRKNFNQLPYLSFNRKDDMQAEFVARCLGLRNVSLQHQILLPSCEAQVRAVRAGWGVGVLPQLLVQPALDAGELIDVATGHALSIALFWHCWNLESRVLARVSQALLGKARQVLQAV</sequence>
<dbReference type="PANTHER" id="PTHR30579:SF2">
    <property type="entry name" value="HTH-TYPE TRANSCRIPTIONAL REGULATOR ARGP"/>
    <property type="match status" value="1"/>
</dbReference>
<organism evidence="7 8">
    <name type="scientific">Comamonas thiooxydans</name>
    <dbReference type="NCBI Taxonomy" id="363952"/>
    <lineage>
        <taxon>Bacteria</taxon>
        <taxon>Pseudomonadati</taxon>
        <taxon>Pseudomonadota</taxon>
        <taxon>Betaproteobacteria</taxon>
        <taxon>Burkholderiales</taxon>
        <taxon>Comamonadaceae</taxon>
        <taxon>Comamonas</taxon>
    </lineage>
</organism>
<evidence type="ECO:0000259" key="5">
    <source>
        <dbReference type="PROSITE" id="PS50931"/>
    </source>
</evidence>
<dbReference type="AlphaFoldDB" id="A0A096H1G5"/>
<evidence type="ECO:0000256" key="1">
    <source>
        <dbReference type="ARBA" id="ARBA00009437"/>
    </source>
</evidence>
<dbReference type="EMBL" id="AWTN01000127">
    <property type="protein sequence ID" value="KGG84525.1"/>
    <property type="molecule type" value="Genomic_DNA"/>
</dbReference>
<dbReference type="Proteomes" id="UP000029567">
    <property type="component" value="Unassembled WGS sequence"/>
</dbReference>
<comment type="caution">
    <text evidence="7">The sequence shown here is derived from an EMBL/GenBank/DDBJ whole genome shotgun (WGS) entry which is preliminary data.</text>
</comment>